<dbReference type="InterPro" id="IPR004358">
    <property type="entry name" value="Sig_transdc_His_kin-like_C"/>
</dbReference>
<dbReference type="CDD" id="cd00075">
    <property type="entry name" value="HATPase"/>
    <property type="match status" value="1"/>
</dbReference>
<keyword evidence="7" id="KW-0472">Membrane</keyword>
<dbReference type="Gene3D" id="1.10.287.130">
    <property type="match status" value="1"/>
</dbReference>
<dbReference type="Pfam" id="PF00512">
    <property type="entry name" value="HisKA"/>
    <property type="match status" value="1"/>
</dbReference>
<sequence length="549" mass="64551">MLEYLFLLGNSRLLSSLYSEIAKKDLEESAQIILYLVENNTQEQYQEIFKNSPLRFTLISTKGEVLYDSMNPNKVFPMENHLSRVEVQEAIKKGSGFNIRTSQTFGEKFAYYSHYTTSKDRLPVLVRLSSSYEEQSAQLTFFHYVQLAFFLLLNLTILFFYKNYLKRDLQKKFEIMKHFLESGENEKSSYLSEETWIHQFWILLKEWQHNNLENIDTLSKEKKTLQSLLDSLPFFVSLIDAAGNIQLKNQHFPYLLQKESTSYVDAFASIELVEILSSCFSRKERYQGFLYLKQQDKYLSIELEYLPFRNYFLLLIRDVSEEKKKEMFQRTFLNDISHELKTPLTNIKGYLIAMEDSKEEEKQNFLDIVLQNVQKMENTLHDFFKLSKIENTSSSEKQTFSMQELEEELHLLLQKLLQEKHGDFSITAEQNISFFLEKEELITILKNLLENAILYNTNPSPVITLRIFTSTEHYIFEVIDNGSGIPLIEQERIFNRFYRIEKSRNRNSGGTGLGLSIVKTLTQKLQGDIFIKESSSQGTTFCLLLPKER</sequence>
<dbReference type="SMART" id="SM00388">
    <property type="entry name" value="HisKA"/>
    <property type="match status" value="1"/>
</dbReference>
<dbReference type="InterPro" id="IPR050351">
    <property type="entry name" value="BphY/WalK/GraS-like"/>
</dbReference>
<dbReference type="SUPFAM" id="SSF47384">
    <property type="entry name" value="Homodimeric domain of signal transducing histidine kinase"/>
    <property type="match status" value="1"/>
</dbReference>
<reference evidence="9 10" key="1">
    <citation type="submission" date="2016-03" db="EMBL/GenBank/DDBJ databases">
        <title>Comparative genomics of human isolates of Fusobacterium necrophorum.</title>
        <authorList>
            <person name="Jensen A."/>
            <person name="Bank S."/>
            <person name="Andersen P.S."/>
            <person name="Kristensen L.H."/>
            <person name="Prag J."/>
        </authorList>
    </citation>
    <scope>NUCLEOTIDE SEQUENCE [LARGE SCALE GENOMIC DNA]</scope>
    <source>
        <strain evidence="9 10">LS_1264</strain>
    </source>
</reference>
<dbReference type="KEGG" id="fnf:BSQ88_01275"/>
<evidence type="ECO:0000313" key="10">
    <source>
        <dbReference type="Proteomes" id="UP000075816"/>
    </source>
</evidence>
<protein>
    <recommendedName>
        <fullName evidence="2">histidine kinase</fullName>
        <ecNumber evidence="2">2.7.13.3</ecNumber>
    </recommendedName>
</protein>
<feature type="transmembrane region" description="Helical" evidence="7">
    <location>
        <begin position="141"/>
        <end position="161"/>
    </location>
</feature>
<evidence type="ECO:0000256" key="6">
    <source>
        <dbReference type="ARBA" id="ARBA00023012"/>
    </source>
</evidence>
<dbReference type="eggNOG" id="COG5002">
    <property type="taxonomic scope" value="Bacteria"/>
</dbReference>
<dbReference type="GO" id="GO:0016036">
    <property type="term" value="P:cellular response to phosphate starvation"/>
    <property type="evidence" value="ECO:0007669"/>
    <property type="project" value="TreeGrafter"/>
</dbReference>
<proteinExistence type="predicted"/>
<evidence type="ECO:0000256" key="7">
    <source>
        <dbReference type="SAM" id="Phobius"/>
    </source>
</evidence>
<name>A0A161QTX4_9FUSO</name>
<accession>A0A161QTX4</accession>
<dbReference type="CDD" id="cd00082">
    <property type="entry name" value="HisKA"/>
    <property type="match status" value="1"/>
</dbReference>
<keyword evidence="5 9" id="KW-0418">Kinase</keyword>
<dbReference type="Proteomes" id="UP000075816">
    <property type="component" value="Unassembled WGS sequence"/>
</dbReference>
<gene>
    <name evidence="9" type="ORF">A2J07_06165</name>
</gene>
<keyword evidence="4" id="KW-0808">Transferase</keyword>
<dbReference type="InterPro" id="IPR003661">
    <property type="entry name" value="HisK_dim/P_dom"/>
</dbReference>
<keyword evidence="7" id="KW-0812">Transmembrane</keyword>
<keyword evidence="6" id="KW-0902">Two-component regulatory system</keyword>
<dbReference type="GO" id="GO:0000155">
    <property type="term" value="F:phosphorelay sensor kinase activity"/>
    <property type="evidence" value="ECO:0007669"/>
    <property type="project" value="InterPro"/>
</dbReference>
<dbReference type="SUPFAM" id="SSF55874">
    <property type="entry name" value="ATPase domain of HSP90 chaperone/DNA topoisomerase II/histidine kinase"/>
    <property type="match status" value="1"/>
</dbReference>
<dbReference type="PANTHER" id="PTHR45453:SF1">
    <property type="entry name" value="PHOSPHATE REGULON SENSOR PROTEIN PHOR"/>
    <property type="match status" value="1"/>
</dbReference>
<dbReference type="Gene3D" id="3.30.565.10">
    <property type="entry name" value="Histidine kinase-like ATPase, C-terminal domain"/>
    <property type="match status" value="1"/>
</dbReference>
<dbReference type="Pfam" id="PF02518">
    <property type="entry name" value="HATPase_c"/>
    <property type="match status" value="1"/>
</dbReference>
<evidence type="ECO:0000256" key="1">
    <source>
        <dbReference type="ARBA" id="ARBA00000085"/>
    </source>
</evidence>
<dbReference type="PRINTS" id="PR00344">
    <property type="entry name" value="BCTRLSENSOR"/>
</dbReference>
<evidence type="ECO:0000256" key="3">
    <source>
        <dbReference type="ARBA" id="ARBA00022553"/>
    </source>
</evidence>
<dbReference type="PANTHER" id="PTHR45453">
    <property type="entry name" value="PHOSPHATE REGULON SENSOR PROTEIN PHOR"/>
    <property type="match status" value="1"/>
</dbReference>
<evidence type="ECO:0000256" key="2">
    <source>
        <dbReference type="ARBA" id="ARBA00012438"/>
    </source>
</evidence>
<dbReference type="InterPro" id="IPR036890">
    <property type="entry name" value="HATPase_C_sf"/>
</dbReference>
<dbReference type="PROSITE" id="PS50109">
    <property type="entry name" value="HIS_KIN"/>
    <property type="match status" value="1"/>
</dbReference>
<evidence type="ECO:0000256" key="5">
    <source>
        <dbReference type="ARBA" id="ARBA00022777"/>
    </source>
</evidence>
<dbReference type="InterPro" id="IPR003594">
    <property type="entry name" value="HATPase_dom"/>
</dbReference>
<keyword evidence="7" id="KW-1133">Transmembrane helix</keyword>
<evidence type="ECO:0000259" key="8">
    <source>
        <dbReference type="PROSITE" id="PS50109"/>
    </source>
</evidence>
<dbReference type="InterPro" id="IPR005467">
    <property type="entry name" value="His_kinase_dom"/>
</dbReference>
<comment type="catalytic activity">
    <reaction evidence="1">
        <text>ATP + protein L-histidine = ADP + protein N-phospho-L-histidine.</text>
        <dbReference type="EC" id="2.7.13.3"/>
    </reaction>
</comment>
<dbReference type="EC" id="2.7.13.3" evidence="2"/>
<dbReference type="SMART" id="SM00387">
    <property type="entry name" value="HATPase_c"/>
    <property type="match status" value="1"/>
</dbReference>
<evidence type="ECO:0000313" key="9">
    <source>
        <dbReference type="EMBL" id="KYL03636.1"/>
    </source>
</evidence>
<evidence type="ECO:0000256" key="4">
    <source>
        <dbReference type="ARBA" id="ARBA00022679"/>
    </source>
</evidence>
<keyword evidence="3" id="KW-0597">Phosphoprotein</keyword>
<dbReference type="AlphaFoldDB" id="A0A161QTX4"/>
<comment type="caution">
    <text evidence="9">The sequence shown here is derived from an EMBL/GenBank/DDBJ whole genome shotgun (WGS) entry which is preliminary data.</text>
</comment>
<feature type="domain" description="Histidine kinase" evidence="8">
    <location>
        <begin position="335"/>
        <end position="549"/>
    </location>
</feature>
<dbReference type="GO" id="GO:0005886">
    <property type="term" value="C:plasma membrane"/>
    <property type="evidence" value="ECO:0007669"/>
    <property type="project" value="TreeGrafter"/>
</dbReference>
<dbReference type="EMBL" id="LVEA01000042">
    <property type="protein sequence ID" value="KYL03636.1"/>
    <property type="molecule type" value="Genomic_DNA"/>
</dbReference>
<dbReference type="GO" id="GO:0004721">
    <property type="term" value="F:phosphoprotein phosphatase activity"/>
    <property type="evidence" value="ECO:0007669"/>
    <property type="project" value="TreeGrafter"/>
</dbReference>
<dbReference type="InterPro" id="IPR036097">
    <property type="entry name" value="HisK_dim/P_sf"/>
</dbReference>
<organism evidence="9 10">
    <name type="scientific">Fusobacterium necrophorum subsp. funduliforme</name>
    <dbReference type="NCBI Taxonomy" id="143387"/>
    <lineage>
        <taxon>Bacteria</taxon>
        <taxon>Fusobacteriati</taxon>
        <taxon>Fusobacteriota</taxon>
        <taxon>Fusobacteriia</taxon>
        <taxon>Fusobacteriales</taxon>
        <taxon>Fusobacteriaceae</taxon>
        <taxon>Fusobacterium</taxon>
    </lineage>
</organism>